<dbReference type="PANTHER" id="PTHR43245:SF51">
    <property type="entry name" value="SHORT CHAIN DEHYDROGENASE_REDUCTASE FAMILY 42E, MEMBER 2"/>
    <property type="match status" value="1"/>
</dbReference>
<dbReference type="EMBL" id="JAPDMZ010000284">
    <property type="protein sequence ID" value="KAK0544435.1"/>
    <property type="molecule type" value="Genomic_DNA"/>
</dbReference>
<feature type="region of interest" description="Disordered" evidence="3">
    <location>
        <begin position="45"/>
        <end position="70"/>
    </location>
</feature>
<keyword evidence="7" id="KW-1185">Reference proteome</keyword>
<dbReference type="EC" id="1.1.1.170" evidence="6"/>
<evidence type="ECO:0000256" key="2">
    <source>
        <dbReference type="ARBA" id="ARBA00023002"/>
    </source>
</evidence>
<dbReference type="InterPro" id="IPR002225">
    <property type="entry name" value="3Beta_OHSteriod_DH/Estase"/>
</dbReference>
<dbReference type="Pfam" id="PF01073">
    <property type="entry name" value="3Beta_HSD"/>
    <property type="match status" value="1"/>
</dbReference>
<keyword evidence="4" id="KW-0812">Transmembrane</keyword>
<proteinExistence type="inferred from homology"/>
<feature type="region of interest" description="Disordered" evidence="3">
    <location>
        <begin position="734"/>
        <end position="756"/>
    </location>
</feature>
<feature type="region of interest" description="Disordered" evidence="3">
    <location>
        <begin position="468"/>
        <end position="494"/>
    </location>
</feature>
<keyword evidence="4" id="KW-0472">Membrane</keyword>
<dbReference type="SUPFAM" id="SSF51735">
    <property type="entry name" value="NAD(P)-binding Rossmann-fold domains"/>
    <property type="match status" value="2"/>
</dbReference>
<feature type="region of interest" description="Disordered" evidence="3">
    <location>
        <begin position="518"/>
        <end position="545"/>
    </location>
</feature>
<name>A0AAN6GK53_9BASI</name>
<feature type="region of interest" description="Disordered" evidence="3">
    <location>
        <begin position="112"/>
        <end position="242"/>
    </location>
</feature>
<keyword evidence="4" id="KW-1133">Transmembrane helix</keyword>
<dbReference type="Proteomes" id="UP001176517">
    <property type="component" value="Unassembled WGS sequence"/>
</dbReference>
<comment type="similarity">
    <text evidence="1">Belongs to the 3-beta-HSD family.</text>
</comment>
<feature type="compositionally biased region" description="Low complexity" evidence="3">
    <location>
        <begin position="560"/>
        <end position="593"/>
    </location>
</feature>
<gene>
    <name evidence="6" type="primary">ERG26</name>
    <name evidence="6" type="ORF">OC846_006081</name>
</gene>
<feature type="region of interest" description="Disordered" evidence="3">
    <location>
        <begin position="559"/>
        <end position="593"/>
    </location>
</feature>
<evidence type="ECO:0000313" key="6">
    <source>
        <dbReference type="EMBL" id="KAK0544435.1"/>
    </source>
</evidence>
<reference evidence="6" key="1">
    <citation type="journal article" date="2023" name="PhytoFront">
        <title>Draft Genome Resources of Seven Strains of Tilletia horrida, Causal Agent of Kernel Smut of Rice.</title>
        <authorList>
            <person name="Khanal S."/>
            <person name="Antony Babu S."/>
            <person name="Zhou X.G."/>
        </authorList>
    </citation>
    <scope>NUCLEOTIDE SEQUENCE</scope>
    <source>
        <strain evidence="6">TX6</strain>
    </source>
</reference>
<feature type="compositionally biased region" description="Low complexity" evidence="3">
    <location>
        <begin position="123"/>
        <end position="144"/>
    </location>
</feature>
<feature type="compositionally biased region" description="Polar residues" evidence="3">
    <location>
        <begin position="195"/>
        <end position="211"/>
    </location>
</feature>
<evidence type="ECO:0000313" key="7">
    <source>
        <dbReference type="Proteomes" id="UP001176517"/>
    </source>
</evidence>
<dbReference type="PANTHER" id="PTHR43245">
    <property type="entry name" value="BIFUNCTIONAL POLYMYXIN RESISTANCE PROTEIN ARNA"/>
    <property type="match status" value="1"/>
</dbReference>
<feature type="domain" description="3-beta hydroxysteroid dehydrogenase/isomerase" evidence="5">
    <location>
        <begin position="851"/>
        <end position="1084"/>
    </location>
</feature>
<evidence type="ECO:0000256" key="4">
    <source>
        <dbReference type="SAM" id="Phobius"/>
    </source>
</evidence>
<dbReference type="InterPro" id="IPR013083">
    <property type="entry name" value="Znf_RING/FYVE/PHD"/>
</dbReference>
<keyword evidence="2 6" id="KW-0560">Oxidoreductase</keyword>
<dbReference type="Gene3D" id="3.30.40.10">
    <property type="entry name" value="Zinc/RING finger domain, C3HC4 (zinc finger)"/>
    <property type="match status" value="1"/>
</dbReference>
<dbReference type="InterPro" id="IPR036291">
    <property type="entry name" value="NAD(P)-bd_dom_sf"/>
</dbReference>
<dbReference type="SUPFAM" id="SSF57850">
    <property type="entry name" value="RING/U-box"/>
    <property type="match status" value="1"/>
</dbReference>
<protein>
    <submittedName>
        <fullName evidence="6">Erg26, C-3 sterol dehydrogenase</fullName>
        <ecNumber evidence="6">1.1.1.170</ecNumber>
    </submittedName>
</protein>
<sequence length="1327" mass="143699">MVPSILSRRANPQSWATFKKDIYRPRIALFLLALLLASSTSLNPKQAGPKDASAAANSQHKSDILVDQHQQQPLSEETALLLSGLSYHLSDILLFRPDRVLRRTAQHLFTSQDGSEQKLYGRSSASVLKSSSVSEASPQQSSPARPTPPAQFSGSRDKAGRRIPSQPRPPPARPSEQRLENPFKVDVPARPLSRSFATSSPTPSVGSQLRTISKPALRAAGDDSRGGRSYGSESRDAGSDAGAPVSVKGLKIFLLETLRDLVISAQSGLHAIGLGSLTHPNVLPFLILFHIVLLARFGGMLLDDAIGQELFALAQHSGTLQDTSMRSRKSTHLLRTIFFQMVLVIAVAFCASSSFALVGLKEQARRVYDMSASQYRPNAKTPVSGGLLPARTILLLETVSTLISLSLPLYRMLPLLTIQDMTTGSSRWSRLAVTLPSPSHSPPISELLHIPDWLCALVDPRAARMQVQARERARLRGPNQQRAPNVGTSAASSAMPDALTQAALLGVPRRRLNRATLGLSTPAAPEQMAAPSDASASETRTGFGLQNPLTLSTLAELRRSNASSEGENASSSISEPNAPGSSPSANASAPANPTVTSKSLRLAEQTVCVSLGWFLEAAVSFWDRCTGVAIYGMIVINLPSLTPTSICPLVALLALRGELAQLVMCWTSARQTVECLEFVRRRWGVTSAHRFRRGSSESKDEMSSADFVYRAVWNGEEQTCSMCFEQTPAARSIKRPAGSGEASSSPDSADETDLHQEDDEALENTCILDCAHVLHADCLTKWLQTQNFCPQGLYLEQRPCELQPVIDKVAKGGVARILKLILITNYEYYEDTVNSEDRMATSPASGAYHFVIGGAGFLGSSIVRLLLARGEKHVAIFDLREGSSPTPAGVITYIPGDLTSESSLTDALTSFAGAKGGANTVIYHTASPLASLTYADAAALYEKVNVKGTRNVVEVARKLKVRKLVFTSSASVVFDGRPVINGDERLPYPSPMIDHYNETKSRAEALVCLASGSPSDPEALLTVALRPAGIFGPNDRQMIPGFLEVFRTRRTGFQIGNNENVFDWTYVDNVAHAHLLAADKLDAPPLLSRSGADGIRELGTVHLPDPILGEDEKKSARARGVPTSESRGPPPAPARDYAKELPSTLSADTLSGNLDVRPVIRNRFDQFWGYVQVEPTSESEKSIVDEEANSALAVAGNAFFITNGAPIPFFDVARALWYGYYNYTTEKGLLTPEQQKKYAPVPPSKATVLPVSLALVLGTLAEAFGKLTGRQSNFTRFKVAVSSTTRYHNIEKARRVLGYEPLVGMEEAVKRSVEWWASEHPPKEWLK</sequence>
<dbReference type="Gene3D" id="3.40.50.720">
    <property type="entry name" value="NAD(P)-binding Rossmann-like Domain"/>
    <property type="match status" value="2"/>
</dbReference>
<evidence type="ECO:0000259" key="5">
    <source>
        <dbReference type="Pfam" id="PF01073"/>
    </source>
</evidence>
<feature type="transmembrane region" description="Helical" evidence="4">
    <location>
        <begin position="333"/>
        <end position="360"/>
    </location>
</feature>
<feature type="compositionally biased region" description="Polar residues" evidence="3">
    <location>
        <begin position="478"/>
        <end position="492"/>
    </location>
</feature>
<dbReference type="InterPro" id="IPR050177">
    <property type="entry name" value="Lipid_A_modif_metabolic_enz"/>
</dbReference>
<accession>A0AAN6GK53</accession>
<comment type="caution">
    <text evidence="6">The sequence shown here is derived from an EMBL/GenBank/DDBJ whole genome shotgun (WGS) entry which is preliminary data.</text>
</comment>
<evidence type="ECO:0000256" key="3">
    <source>
        <dbReference type="SAM" id="MobiDB-lite"/>
    </source>
</evidence>
<dbReference type="GO" id="GO:0006694">
    <property type="term" value="P:steroid biosynthetic process"/>
    <property type="evidence" value="ECO:0007669"/>
    <property type="project" value="InterPro"/>
</dbReference>
<evidence type="ECO:0000256" key="1">
    <source>
        <dbReference type="ARBA" id="ARBA00009219"/>
    </source>
</evidence>
<feature type="region of interest" description="Disordered" evidence="3">
    <location>
        <begin position="1103"/>
        <end position="1137"/>
    </location>
</feature>
<organism evidence="6 7">
    <name type="scientific">Tilletia horrida</name>
    <dbReference type="NCBI Taxonomy" id="155126"/>
    <lineage>
        <taxon>Eukaryota</taxon>
        <taxon>Fungi</taxon>
        <taxon>Dikarya</taxon>
        <taxon>Basidiomycota</taxon>
        <taxon>Ustilaginomycotina</taxon>
        <taxon>Exobasidiomycetes</taxon>
        <taxon>Tilletiales</taxon>
        <taxon>Tilletiaceae</taxon>
        <taxon>Tilletia</taxon>
    </lineage>
</organism>
<dbReference type="GO" id="GO:0000252">
    <property type="term" value="F:3-beta-hydroxysteroid dehydrogenase [NAD(P)+]/C4-decarboxylase activity"/>
    <property type="evidence" value="ECO:0007669"/>
    <property type="project" value="UniProtKB-EC"/>
</dbReference>